<dbReference type="Gene3D" id="3.30.200.20">
    <property type="entry name" value="Phosphorylase Kinase, domain 1"/>
    <property type="match status" value="1"/>
</dbReference>
<dbReference type="Pfam" id="PF00786">
    <property type="entry name" value="PBD"/>
    <property type="match status" value="1"/>
</dbReference>
<feature type="domain" description="PH" evidence="12">
    <location>
        <begin position="70"/>
        <end position="165"/>
    </location>
</feature>
<feature type="compositionally biased region" description="Polar residues" evidence="11">
    <location>
        <begin position="25"/>
        <end position="34"/>
    </location>
</feature>
<feature type="binding site" evidence="10">
    <location>
        <position position="399"/>
    </location>
    <ligand>
        <name>ATP</name>
        <dbReference type="ChEBI" id="CHEBI:30616"/>
    </ligand>
</feature>
<dbReference type="PROSITE" id="PS00107">
    <property type="entry name" value="PROTEIN_KINASE_ATP"/>
    <property type="match status" value="1"/>
</dbReference>
<dbReference type="SMART" id="SM00220">
    <property type="entry name" value="S_TKc"/>
    <property type="match status" value="1"/>
</dbReference>
<evidence type="ECO:0000256" key="4">
    <source>
        <dbReference type="ARBA" id="ARBA00022679"/>
    </source>
</evidence>
<dbReference type="InterPro" id="IPR011009">
    <property type="entry name" value="Kinase-like_dom_sf"/>
</dbReference>
<evidence type="ECO:0000256" key="7">
    <source>
        <dbReference type="ARBA" id="ARBA00022840"/>
    </source>
</evidence>
<dbReference type="FunFam" id="3.90.810.10:FF:000005">
    <property type="entry name" value="Non-specific serine/threonine protein kinase"/>
    <property type="match status" value="1"/>
</dbReference>
<dbReference type="GO" id="GO:0106310">
    <property type="term" value="F:protein serine kinase activity"/>
    <property type="evidence" value="ECO:0007669"/>
    <property type="project" value="RHEA"/>
</dbReference>
<dbReference type="PROSITE" id="PS50108">
    <property type="entry name" value="CRIB"/>
    <property type="match status" value="1"/>
</dbReference>
<dbReference type="AlphaFoldDB" id="Q9HEW3"/>
<evidence type="ECO:0000256" key="9">
    <source>
        <dbReference type="ARBA" id="ARBA00048679"/>
    </source>
</evidence>
<dbReference type="GO" id="GO:0005524">
    <property type="term" value="F:ATP binding"/>
    <property type="evidence" value="ECO:0007669"/>
    <property type="project" value="UniProtKB-UniRule"/>
</dbReference>
<dbReference type="InterPro" id="IPR000095">
    <property type="entry name" value="CRIB_dom"/>
</dbReference>
<dbReference type="Pfam" id="PF00169">
    <property type="entry name" value="PH"/>
    <property type="match status" value="1"/>
</dbReference>
<dbReference type="InterPro" id="IPR017441">
    <property type="entry name" value="Protein_kinase_ATP_BS"/>
</dbReference>
<dbReference type="FunFam" id="3.30.200.20:FF:000705">
    <property type="entry name" value="Non-specific serine/threonine protein kinase"/>
    <property type="match status" value="1"/>
</dbReference>
<evidence type="ECO:0000256" key="10">
    <source>
        <dbReference type="PROSITE-ProRule" id="PRU10141"/>
    </source>
</evidence>
<dbReference type="Gene3D" id="3.90.810.10">
    <property type="entry name" value="CRIB domain"/>
    <property type="match status" value="1"/>
</dbReference>
<evidence type="ECO:0000259" key="12">
    <source>
        <dbReference type="PROSITE" id="PS50003"/>
    </source>
</evidence>
<keyword evidence="6" id="KW-0418">Kinase</keyword>
<feature type="region of interest" description="Disordered" evidence="11">
    <location>
        <begin position="313"/>
        <end position="336"/>
    </location>
</feature>
<evidence type="ECO:0000256" key="1">
    <source>
        <dbReference type="ARBA" id="ARBA00008874"/>
    </source>
</evidence>
<dbReference type="InterPro" id="IPR011993">
    <property type="entry name" value="PH-like_dom_sf"/>
</dbReference>
<keyword evidence="3" id="KW-0723">Serine/threonine-protein kinase</keyword>
<keyword evidence="5 10" id="KW-0547">Nucleotide-binding</keyword>
<dbReference type="SUPFAM" id="SSF56112">
    <property type="entry name" value="Protein kinase-like (PK-like)"/>
    <property type="match status" value="1"/>
</dbReference>
<comment type="catalytic activity">
    <reaction evidence="8">
        <text>L-threonyl-[protein] + ATP = O-phospho-L-threonyl-[protein] + ADP + H(+)</text>
        <dbReference type="Rhea" id="RHEA:46608"/>
        <dbReference type="Rhea" id="RHEA-COMP:11060"/>
        <dbReference type="Rhea" id="RHEA-COMP:11605"/>
        <dbReference type="ChEBI" id="CHEBI:15378"/>
        <dbReference type="ChEBI" id="CHEBI:30013"/>
        <dbReference type="ChEBI" id="CHEBI:30616"/>
        <dbReference type="ChEBI" id="CHEBI:61977"/>
        <dbReference type="ChEBI" id="CHEBI:456216"/>
        <dbReference type="EC" id="2.7.11.1"/>
    </reaction>
</comment>
<dbReference type="InterPro" id="IPR033923">
    <property type="entry name" value="PAK_BD"/>
</dbReference>
<dbReference type="SUPFAM" id="SSF50729">
    <property type="entry name" value="PH domain-like"/>
    <property type="match status" value="1"/>
</dbReference>
<dbReference type="InterPro" id="IPR036936">
    <property type="entry name" value="CRIB_dom_sf"/>
</dbReference>
<evidence type="ECO:0000256" key="11">
    <source>
        <dbReference type="SAM" id="MobiDB-lite"/>
    </source>
</evidence>
<evidence type="ECO:0000256" key="2">
    <source>
        <dbReference type="ARBA" id="ARBA00012513"/>
    </source>
</evidence>
<dbReference type="InterPro" id="IPR008271">
    <property type="entry name" value="Ser/Thr_kinase_AS"/>
</dbReference>
<reference evidence="15" key="1">
    <citation type="journal article" date="2000" name="Proc. Natl. Acad. Sci. U.S.A.">
        <title>Identification of the MATa mating-type locus of Cryptococcus neoformans reveals a serotype A MATa strain thought to have been extinct.</title>
        <authorList>
            <person name="Lengeler K.B."/>
            <person name="Wang P."/>
            <person name="Cox G.M."/>
            <person name="Perfect J.R."/>
            <person name="Heitman J."/>
        </authorList>
    </citation>
    <scope>NUCLEOTIDE SEQUENCE</scope>
    <source>
        <strain evidence="15">JEC20</strain>
    </source>
</reference>
<dbReference type="GO" id="GO:0004674">
    <property type="term" value="F:protein serine/threonine kinase activity"/>
    <property type="evidence" value="ECO:0007669"/>
    <property type="project" value="UniProtKB-KW"/>
</dbReference>
<dbReference type="SMART" id="SM00233">
    <property type="entry name" value="PH"/>
    <property type="match status" value="1"/>
</dbReference>
<evidence type="ECO:0000256" key="8">
    <source>
        <dbReference type="ARBA" id="ARBA00047899"/>
    </source>
</evidence>
<keyword evidence="4" id="KW-0808">Transferase</keyword>
<dbReference type="InterPro" id="IPR051931">
    <property type="entry name" value="PAK3-like"/>
</dbReference>
<dbReference type="PANTHER" id="PTHR45832">
    <property type="entry name" value="SERINE/THREONINE-PROTEIN KINASE SAMKA-RELATED-RELATED"/>
    <property type="match status" value="1"/>
</dbReference>
<dbReference type="PANTHER" id="PTHR45832:SF22">
    <property type="entry name" value="SERINE_THREONINE-PROTEIN KINASE SAMKA-RELATED"/>
    <property type="match status" value="1"/>
</dbReference>
<feature type="domain" description="Protein kinase" evidence="13">
    <location>
        <begin position="370"/>
        <end position="622"/>
    </location>
</feature>
<dbReference type="InterPro" id="IPR001849">
    <property type="entry name" value="PH_domain"/>
</dbReference>
<dbReference type="PROSITE" id="PS50011">
    <property type="entry name" value="PROTEIN_KINASE_DOM"/>
    <property type="match status" value="1"/>
</dbReference>
<dbReference type="CDD" id="cd06614">
    <property type="entry name" value="STKc_PAK"/>
    <property type="match status" value="1"/>
</dbReference>
<reference evidence="15" key="2">
    <citation type="journal article" date="2002" name="Eukaryot. Cell">
        <title>Mating-type locus of Cryptococcus neoformans: a step in the evolution of sex chromosomes.</title>
        <authorList>
            <person name="Lengeler K.B."/>
            <person name="Fox D.S."/>
            <person name="Fraser J.A."/>
            <person name="Allen A."/>
            <person name="Forrester K."/>
            <person name="Dietrich F.S."/>
            <person name="Heitman J."/>
        </authorList>
    </citation>
    <scope>NUCLEOTIDE SEQUENCE</scope>
    <source>
        <strain evidence="15">JEC20</strain>
    </source>
</reference>
<dbReference type="PROSITE" id="PS00108">
    <property type="entry name" value="PROTEIN_KINASE_ST"/>
    <property type="match status" value="1"/>
</dbReference>
<dbReference type="CDD" id="cd13279">
    <property type="entry name" value="PH_Cla4_Ste20"/>
    <property type="match status" value="1"/>
</dbReference>
<feature type="domain" description="CRIB" evidence="14">
    <location>
        <begin position="169"/>
        <end position="182"/>
    </location>
</feature>
<protein>
    <recommendedName>
        <fullName evidence="2">non-specific serine/threonine protein kinase</fullName>
        <ecNumber evidence="2">2.7.11.1</ecNumber>
    </recommendedName>
</protein>
<comment type="similarity">
    <text evidence="1">Belongs to the protein kinase superfamily. STE Ser/Thr protein kinase family. STE20 subfamily.</text>
</comment>
<dbReference type="EC" id="2.7.11.1" evidence="2"/>
<feature type="region of interest" description="Disordered" evidence="11">
    <location>
        <begin position="1"/>
        <end position="34"/>
    </location>
</feature>
<keyword evidence="7 10" id="KW-0067">ATP-binding</keyword>
<dbReference type="Gene3D" id="2.30.29.30">
    <property type="entry name" value="Pleckstrin-homology domain (PH domain)/Phosphotyrosine-binding domain (PTB)"/>
    <property type="match status" value="1"/>
</dbReference>
<dbReference type="Gene3D" id="1.10.510.10">
    <property type="entry name" value="Transferase(Phosphotransferase) domain 1"/>
    <property type="match status" value="1"/>
</dbReference>
<dbReference type="SMART" id="SM00285">
    <property type="entry name" value="PBD"/>
    <property type="match status" value="1"/>
</dbReference>
<dbReference type="CDD" id="cd01093">
    <property type="entry name" value="CRIB_PAK_like"/>
    <property type="match status" value="1"/>
</dbReference>
<evidence type="ECO:0000256" key="5">
    <source>
        <dbReference type="ARBA" id="ARBA00022741"/>
    </source>
</evidence>
<feature type="compositionally biased region" description="Polar residues" evidence="11">
    <location>
        <begin position="1"/>
        <end position="10"/>
    </location>
</feature>
<sequence length="643" mass="71221">MAFNGSSLTPSRPAPAPPGRGAKQMLNSTSPHTASALESNFSSTSYSSSFASIVSSTVKPTANIVFNKDAVVRSGTANVKEEGLRAFMWSKRWLVLRNSEFCIYKNENSPSPIYAFPLENVQDVQRVDLKPFCIEIETGDRLIYIAMRTDDDVYGWMDDIYSRSPRLGVSQPTNFVHQVHVGFDPKSGGFTGLPTQWSKLLTSSAITKEEAAKNPEAVLDVLQFYTQQHVSDGRETIGPSSVPMLSQQSLSTSAAATRFEGVGLGGQQKLEHARGLMNDKKVLQSTSQMPFYHSSVSDERILKKGKVVVRYEPRSGAERRLSRDPHHLSNPPSSLPISLPVEKRISTMNESQIMGKLRSVVSVQDPTLLYSKIKKVGQGASGLVFVAKTVSSGRKVAIKQMDLSQQPRKELIVNEIIVMKESQHANIVNFLDAFLLKGSELWVVMEFMEGGALTDVIENNKLTEDQIAAICLETCRGLQHLHSRSIIHRDIKSDNLLMNSQGEVKITDFGFCAKLTDQKSKRATMVGTPYWMAPEVVKQKEYGAKVDIWSLGIMTIEMIENEPPYLDEEPLKALYLIATNGTPTLKSPDTLSQNLKHFLSVCLCVDVAFRATSTELLKHEFLQIACPVKQLAPLLKFKQSSVS</sequence>
<reference evidence="15" key="3">
    <citation type="journal article" date="2004" name="PLoS Biol.">
        <title>Convergent evolution of chromosomal sex-determining regions in the animal and fungal kingdoms.</title>
        <authorList>
            <person name="Fraser J.A."/>
            <person name="Diezmann S."/>
            <person name="Subaran R.L."/>
            <person name="Allen A."/>
            <person name="Lengeler K.B."/>
            <person name="Dietrich F.S."/>
            <person name="Heitman J."/>
        </authorList>
    </citation>
    <scope>NUCLEOTIDE SEQUENCE</scope>
    <source>
        <strain evidence="15">JEC20</strain>
    </source>
</reference>
<dbReference type="FunFam" id="1.10.510.10:FF:000139">
    <property type="entry name" value="Non-specific serine/threonine protein kinase"/>
    <property type="match status" value="1"/>
</dbReference>
<comment type="catalytic activity">
    <reaction evidence="9">
        <text>L-seryl-[protein] + ATP = O-phospho-L-seryl-[protein] + ADP + H(+)</text>
        <dbReference type="Rhea" id="RHEA:17989"/>
        <dbReference type="Rhea" id="RHEA-COMP:9863"/>
        <dbReference type="Rhea" id="RHEA-COMP:11604"/>
        <dbReference type="ChEBI" id="CHEBI:15378"/>
        <dbReference type="ChEBI" id="CHEBI:29999"/>
        <dbReference type="ChEBI" id="CHEBI:30616"/>
        <dbReference type="ChEBI" id="CHEBI:83421"/>
        <dbReference type="ChEBI" id="CHEBI:456216"/>
        <dbReference type="EC" id="2.7.11.1"/>
    </reaction>
</comment>
<evidence type="ECO:0000256" key="3">
    <source>
        <dbReference type="ARBA" id="ARBA00022527"/>
    </source>
</evidence>
<proteinExistence type="inferred from homology"/>
<evidence type="ECO:0000256" key="6">
    <source>
        <dbReference type="ARBA" id="ARBA00022777"/>
    </source>
</evidence>
<name>Q9HEW3_9TREE</name>
<evidence type="ECO:0000313" key="15">
    <source>
        <dbReference type="EMBL" id="AAN75615.1"/>
    </source>
</evidence>
<accession>Q9HEW3</accession>
<dbReference type="PROSITE" id="PS50003">
    <property type="entry name" value="PH_DOMAIN"/>
    <property type="match status" value="1"/>
</dbReference>
<evidence type="ECO:0000259" key="14">
    <source>
        <dbReference type="PROSITE" id="PS50108"/>
    </source>
</evidence>
<evidence type="ECO:0000259" key="13">
    <source>
        <dbReference type="PROSITE" id="PS50011"/>
    </source>
</evidence>
<feature type="compositionally biased region" description="Basic and acidic residues" evidence="11">
    <location>
        <begin position="313"/>
        <end position="327"/>
    </location>
</feature>
<dbReference type="EMBL" id="AF542530">
    <property type="protein sequence ID" value="AAN75615.1"/>
    <property type="molecule type" value="Genomic_DNA"/>
</dbReference>
<organism evidence="15">
    <name type="scientific">Cryptococcus deneoformans</name>
    <dbReference type="NCBI Taxonomy" id="40410"/>
    <lineage>
        <taxon>Eukaryota</taxon>
        <taxon>Fungi</taxon>
        <taxon>Dikarya</taxon>
        <taxon>Basidiomycota</taxon>
        <taxon>Agaricomycotina</taxon>
        <taxon>Tremellomycetes</taxon>
        <taxon>Tremellales</taxon>
        <taxon>Cryptococcaceae</taxon>
        <taxon>Cryptococcus</taxon>
        <taxon>Cryptococcus neoformans species complex</taxon>
    </lineage>
</organism>
<dbReference type="InterPro" id="IPR000719">
    <property type="entry name" value="Prot_kinase_dom"/>
</dbReference>
<dbReference type="Pfam" id="PF00069">
    <property type="entry name" value="Pkinase"/>
    <property type="match status" value="1"/>
</dbReference>